<dbReference type="InterPro" id="IPR006158">
    <property type="entry name" value="Cobalamin-bd"/>
</dbReference>
<dbReference type="EC" id="5.4.99.1" evidence="7"/>
<evidence type="ECO:0000256" key="1">
    <source>
        <dbReference type="ARBA" id="ARBA00010854"/>
    </source>
</evidence>
<evidence type="ECO:0000313" key="7">
    <source>
        <dbReference type="EMBL" id="MBP1922015.1"/>
    </source>
</evidence>
<proteinExistence type="inferred from homology"/>
<dbReference type="Proteomes" id="UP000823588">
    <property type="component" value="Unassembled WGS sequence"/>
</dbReference>
<dbReference type="PROSITE" id="PS51332">
    <property type="entry name" value="B12_BINDING"/>
    <property type="match status" value="1"/>
</dbReference>
<gene>
    <name evidence="7" type="ORF">J2751_001020</name>
</gene>
<dbReference type="Pfam" id="PF02310">
    <property type="entry name" value="B12-binding"/>
    <property type="match status" value="1"/>
</dbReference>
<dbReference type="GO" id="GO:0019670">
    <property type="term" value="P:anaerobic L-glutamate catabolic process"/>
    <property type="evidence" value="ECO:0007669"/>
    <property type="project" value="InterPro"/>
</dbReference>
<keyword evidence="3" id="KW-0479">Metal-binding</keyword>
<evidence type="ECO:0000259" key="6">
    <source>
        <dbReference type="PROSITE" id="PS51332"/>
    </source>
</evidence>
<dbReference type="Gene3D" id="3.40.50.280">
    <property type="entry name" value="Cobalamin-binding domain"/>
    <property type="match status" value="1"/>
</dbReference>
<dbReference type="OrthoDB" id="225699at2157"/>
<protein>
    <submittedName>
        <fullName evidence="7">Methylaspartate mutase sigma subunit</fullName>
        <ecNumber evidence="7">5.4.99.1</ecNumber>
    </submittedName>
</protein>
<dbReference type="SUPFAM" id="SSF52242">
    <property type="entry name" value="Cobalamin (vitamin B12)-binding domain"/>
    <property type="match status" value="1"/>
</dbReference>
<dbReference type="NCBIfam" id="NF002612">
    <property type="entry name" value="PRK02261.1"/>
    <property type="match status" value="1"/>
</dbReference>
<evidence type="ECO:0000256" key="4">
    <source>
        <dbReference type="ARBA" id="ARBA00023235"/>
    </source>
</evidence>
<keyword evidence="4 7" id="KW-0413">Isomerase</keyword>
<accession>A0A8T4GG30</accession>
<feature type="domain" description="B12-binding" evidence="6">
    <location>
        <begin position="3"/>
        <end position="136"/>
    </location>
</feature>
<keyword evidence="2" id="KW-0846">Cobalamin</keyword>
<evidence type="ECO:0000256" key="3">
    <source>
        <dbReference type="ARBA" id="ARBA00022723"/>
    </source>
</evidence>
<dbReference type="RefSeq" id="WP_209483784.1">
    <property type="nucleotide sequence ID" value="NZ_JAGGKQ010000005.1"/>
</dbReference>
<dbReference type="GO" id="GO:0046872">
    <property type="term" value="F:metal ion binding"/>
    <property type="evidence" value="ECO:0007669"/>
    <property type="project" value="UniProtKB-KW"/>
</dbReference>
<keyword evidence="8" id="KW-1185">Reference proteome</keyword>
<organism evidence="7 8">
    <name type="scientific">Halorubrum alkaliphilum</name>
    <dbReference type="NCBI Taxonomy" id="261290"/>
    <lineage>
        <taxon>Archaea</taxon>
        <taxon>Methanobacteriati</taxon>
        <taxon>Methanobacteriota</taxon>
        <taxon>Stenosarchaea group</taxon>
        <taxon>Halobacteria</taxon>
        <taxon>Halobacteriales</taxon>
        <taxon>Haloferacaceae</taxon>
        <taxon>Halorubrum</taxon>
    </lineage>
</organism>
<dbReference type="EMBL" id="JAGGKQ010000005">
    <property type="protein sequence ID" value="MBP1922015.1"/>
    <property type="molecule type" value="Genomic_DNA"/>
</dbReference>
<evidence type="ECO:0000313" key="8">
    <source>
        <dbReference type="Proteomes" id="UP000823588"/>
    </source>
</evidence>
<comment type="caution">
    <text evidence="7">The sequence shown here is derived from an EMBL/GenBank/DDBJ whole genome shotgun (WGS) entry which is preliminary data.</text>
</comment>
<dbReference type="InterPro" id="IPR006394">
    <property type="entry name" value="GlmS"/>
</dbReference>
<comment type="similarity">
    <text evidence="1">Belongs to the methylamine corrinoid protein family.</text>
</comment>
<dbReference type="AlphaFoldDB" id="A0A8T4GG30"/>
<dbReference type="GO" id="GO:0050097">
    <property type="term" value="F:methylaspartate mutase activity"/>
    <property type="evidence" value="ECO:0007669"/>
    <property type="project" value="UniProtKB-EC"/>
</dbReference>
<dbReference type="InterPro" id="IPR036724">
    <property type="entry name" value="Cobalamin-bd_sf"/>
</dbReference>
<name>A0A8T4GG30_9EURY</name>
<reference evidence="7" key="1">
    <citation type="submission" date="2021-03" db="EMBL/GenBank/DDBJ databases">
        <title>Genomic Encyclopedia of Type Strains, Phase IV (KMG-IV): sequencing the most valuable type-strain genomes for metagenomic binning, comparative biology and taxonomic classification.</title>
        <authorList>
            <person name="Goeker M."/>
        </authorList>
    </citation>
    <scope>NUCLEOTIDE SEQUENCE</scope>
    <source>
        <strain evidence="7">DSM 23564</strain>
    </source>
</reference>
<keyword evidence="5" id="KW-0170">Cobalt</keyword>
<sequence length="148" mass="15882">MSGPTIVVGTIGSDAHVIGVTLLEHALREAGFEVRNLGAQTPAEEFAAAADEVDANAVLVSSLYGHAEQDCEGLHETLAEVSADPVTYIGGNLAVGQTEFETVRRRFREMGFDRVFESETDIDAVVEVLRTEFGTDEQVSQPVTRVSS</sequence>
<evidence type="ECO:0000256" key="2">
    <source>
        <dbReference type="ARBA" id="ARBA00022628"/>
    </source>
</evidence>
<dbReference type="GO" id="GO:0031419">
    <property type="term" value="F:cobalamin binding"/>
    <property type="evidence" value="ECO:0007669"/>
    <property type="project" value="UniProtKB-KW"/>
</dbReference>
<evidence type="ECO:0000256" key="5">
    <source>
        <dbReference type="ARBA" id="ARBA00023285"/>
    </source>
</evidence>
<dbReference type="NCBIfam" id="TIGR01501">
    <property type="entry name" value="MthylAspMutase"/>
    <property type="match status" value="1"/>
</dbReference>